<dbReference type="Pfam" id="PF00350">
    <property type="entry name" value="Dynamin_N"/>
    <property type="match status" value="1"/>
</dbReference>
<keyword evidence="1" id="KW-0175">Coiled coil</keyword>
<evidence type="ECO:0000256" key="2">
    <source>
        <dbReference type="SAM" id="MobiDB-lite"/>
    </source>
</evidence>
<feature type="domain" description="Dynamin N-terminal" evidence="3">
    <location>
        <begin position="79"/>
        <end position="264"/>
    </location>
</feature>
<dbReference type="Proteomes" id="UP001285441">
    <property type="component" value="Unassembled WGS sequence"/>
</dbReference>
<sequence>MAGQATNPSPEGSIHLHWLLQLPREESFEKLESGVKVGLEILGDLKAALRNGNKFPEIAKLTKDIQSLEKQAVPQRTVVGVVGSTGAGKSSVINAVLDEECIVPTNGMRACTAVITEIQFNNSVDDDEKYQAEIHFISADEWKAELSDLRDEETEAGVSYSKIRSVYPTLTRDDIIRSKNNLEDLIQSFPSVKDVLGTVKKISTRSDQEFAASLQQYVDSKEKTGHRKKDKTQWIDLPSVQDSNAARSAIASKYIEQCTGLWIIPPIQRAVDGTYGSVTFICSKTDIISPTETLQRMSPEDHGPQLCERQQALKDQKEKLQEEVNPINAEINELAGKIKELDREIDAIENALAVAEDEEDLFIVSPIRPRKRKCVEENPTRKRSLYHESSEGEEDYSDSDLEAGDTSQVSKNDASQRLETIKAEKKALRMKSDIKSLQHETKKWCIKSRNNRTRPAIQQHFAEGIRELDQDIAAQQDEDNFDPDEELRDYAKAHGRQIVKYTRRGACRKFLNDVCKLLTSLSIRVLAAEEALKLADDIRDRELKHLSESIKVLRKKTDVRIERAFTECREAVKSMLFPKLSSAAKYASKTATATVNKWGVSREEGGLAFHSYFAVCRRNGVFQNVRKQRWNWNEELAASLVSELARRWEHTFDKRLPERVESLARRLAKPHEAFATQMNERQHLRKSLSFNLVAQQKAIVQTTIKDTTSLKAHMKEGRNQRAKEIMQNHVKDMRERIFKKATSKTEDCINQILCDLRSGFENHINHVID</sequence>
<reference evidence="5" key="2">
    <citation type="submission" date="2023-06" db="EMBL/GenBank/DDBJ databases">
        <authorList>
            <consortium name="Lawrence Berkeley National Laboratory"/>
            <person name="Haridas S."/>
            <person name="Hensen N."/>
            <person name="Bonometti L."/>
            <person name="Westerberg I."/>
            <person name="Brannstrom I.O."/>
            <person name="Guillou S."/>
            <person name="Cros-Aarteil S."/>
            <person name="Calhoun S."/>
            <person name="Kuo A."/>
            <person name="Mondo S."/>
            <person name="Pangilinan J."/>
            <person name="Riley R."/>
            <person name="LaButti K."/>
            <person name="Andreopoulos B."/>
            <person name="Lipzen A."/>
            <person name="Chen C."/>
            <person name="Yanf M."/>
            <person name="Daum C."/>
            <person name="Ng V."/>
            <person name="Clum A."/>
            <person name="Steindorff A."/>
            <person name="Ohm R."/>
            <person name="Martin F."/>
            <person name="Silar P."/>
            <person name="Natvig D."/>
            <person name="Lalanne C."/>
            <person name="Gautier V."/>
            <person name="Ament-velasquez S.L."/>
            <person name="Kruys A."/>
            <person name="Hutchinson M.I."/>
            <person name="Powell A.J."/>
            <person name="Barry K."/>
            <person name="Miller A.N."/>
            <person name="Grigoriev I.V."/>
            <person name="Debuchy R."/>
            <person name="Gladieux P."/>
            <person name="Thoren M.H."/>
            <person name="Johannesson H."/>
        </authorList>
    </citation>
    <scope>NUCLEOTIDE SEQUENCE</scope>
    <source>
        <strain evidence="5">CBS 232.78</strain>
    </source>
</reference>
<feature type="coiled-coil region" evidence="1">
    <location>
        <begin position="310"/>
        <end position="358"/>
    </location>
</feature>
<evidence type="ECO:0000256" key="1">
    <source>
        <dbReference type="SAM" id="Coils"/>
    </source>
</evidence>
<name>A0AAE0K1R4_9PEZI</name>
<proteinExistence type="predicted"/>
<comment type="caution">
    <text evidence="5">The sequence shown here is derived from an EMBL/GenBank/DDBJ whole genome shotgun (WGS) entry which is preliminary data.</text>
</comment>
<dbReference type="PANTHER" id="PTHR36681:SF3">
    <property type="entry name" value="NUCLEAR GTPASE, GERMINAL CENTER-ASSOCIATED, TANDEM DUPLICATE 3"/>
    <property type="match status" value="1"/>
</dbReference>
<evidence type="ECO:0008006" key="7">
    <source>
        <dbReference type="Google" id="ProtNLM"/>
    </source>
</evidence>
<protein>
    <recommendedName>
        <fullName evidence="7">Nuclear GTPase SLIP-GC</fullName>
    </recommendedName>
</protein>
<feature type="domain" description="DUF7605" evidence="4">
    <location>
        <begin position="601"/>
        <end position="705"/>
    </location>
</feature>
<evidence type="ECO:0000259" key="3">
    <source>
        <dbReference type="Pfam" id="PF00350"/>
    </source>
</evidence>
<feature type="compositionally biased region" description="Acidic residues" evidence="2">
    <location>
        <begin position="391"/>
        <end position="403"/>
    </location>
</feature>
<evidence type="ECO:0000313" key="6">
    <source>
        <dbReference type="Proteomes" id="UP001285441"/>
    </source>
</evidence>
<feature type="compositionally biased region" description="Basic and acidic residues" evidence="2">
    <location>
        <begin position="374"/>
        <end position="390"/>
    </location>
</feature>
<organism evidence="5 6">
    <name type="scientific">Podospora didyma</name>
    <dbReference type="NCBI Taxonomy" id="330526"/>
    <lineage>
        <taxon>Eukaryota</taxon>
        <taxon>Fungi</taxon>
        <taxon>Dikarya</taxon>
        <taxon>Ascomycota</taxon>
        <taxon>Pezizomycotina</taxon>
        <taxon>Sordariomycetes</taxon>
        <taxon>Sordariomycetidae</taxon>
        <taxon>Sordariales</taxon>
        <taxon>Podosporaceae</taxon>
        <taxon>Podospora</taxon>
    </lineage>
</organism>
<dbReference type="Pfam" id="PF24564">
    <property type="entry name" value="DUF7605"/>
    <property type="match status" value="1"/>
</dbReference>
<dbReference type="SUPFAM" id="SSF52540">
    <property type="entry name" value="P-loop containing nucleoside triphosphate hydrolases"/>
    <property type="match status" value="1"/>
</dbReference>
<dbReference type="InterPro" id="IPR056024">
    <property type="entry name" value="DUF7605"/>
</dbReference>
<keyword evidence="6" id="KW-1185">Reference proteome</keyword>
<evidence type="ECO:0000313" key="5">
    <source>
        <dbReference type="EMBL" id="KAK3368057.1"/>
    </source>
</evidence>
<dbReference type="EMBL" id="JAULSW010000010">
    <property type="protein sequence ID" value="KAK3368057.1"/>
    <property type="molecule type" value="Genomic_DNA"/>
</dbReference>
<dbReference type="InterPro" id="IPR027417">
    <property type="entry name" value="P-loop_NTPase"/>
</dbReference>
<dbReference type="Gene3D" id="3.40.50.300">
    <property type="entry name" value="P-loop containing nucleotide triphosphate hydrolases"/>
    <property type="match status" value="1"/>
</dbReference>
<reference evidence="5" key="1">
    <citation type="journal article" date="2023" name="Mol. Phylogenet. Evol.">
        <title>Genome-scale phylogeny and comparative genomics of the fungal order Sordariales.</title>
        <authorList>
            <person name="Hensen N."/>
            <person name="Bonometti L."/>
            <person name="Westerberg I."/>
            <person name="Brannstrom I.O."/>
            <person name="Guillou S."/>
            <person name="Cros-Aarteil S."/>
            <person name="Calhoun S."/>
            <person name="Haridas S."/>
            <person name="Kuo A."/>
            <person name="Mondo S."/>
            <person name="Pangilinan J."/>
            <person name="Riley R."/>
            <person name="LaButti K."/>
            <person name="Andreopoulos B."/>
            <person name="Lipzen A."/>
            <person name="Chen C."/>
            <person name="Yan M."/>
            <person name="Daum C."/>
            <person name="Ng V."/>
            <person name="Clum A."/>
            <person name="Steindorff A."/>
            <person name="Ohm R.A."/>
            <person name="Martin F."/>
            <person name="Silar P."/>
            <person name="Natvig D.O."/>
            <person name="Lalanne C."/>
            <person name="Gautier V."/>
            <person name="Ament-Velasquez S.L."/>
            <person name="Kruys A."/>
            <person name="Hutchinson M.I."/>
            <person name="Powell A.J."/>
            <person name="Barry K."/>
            <person name="Miller A.N."/>
            <person name="Grigoriev I.V."/>
            <person name="Debuchy R."/>
            <person name="Gladieux P."/>
            <person name="Hiltunen Thoren M."/>
            <person name="Johannesson H."/>
        </authorList>
    </citation>
    <scope>NUCLEOTIDE SEQUENCE</scope>
    <source>
        <strain evidence="5">CBS 232.78</strain>
    </source>
</reference>
<accession>A0AAE0K1R4</accession>
<dbReference type="PANTHER" id="PTHR36681">
    <property type="entry name" value="NUCLEAR GTPASE, GERMINAL CENTER-ASSOCIATED, TANDEM DUPLICATE 3"/>
    <property type="match status" value="1"/>
</dbReference>
<dbReference type="InterPro" id="IPR045063">
    <property type="entry name" value="Dynamin_N"/>
</dbReference>
<feature type="region of interest" description="Disordered" evidence="2">
    <location>
        <begin position="373"/>
        <end position="417"/>
    </location>
</feature>
<dbReference type="AlphaFoldDB" id="A0AAE0K1R4"/>
<evidence type="ECO:0000259" key="4">
    <source>
        <dbReference type="Pfam" id="PF24564"/>
    </source>
</evidence>
<gene>
    <name evidence="5" type="ORF">B0H63DRAFT_514757</name>
</gene>